<comment type="caution">
    <text evidence="1">The sequence shown here is derived from an EMBL/GenBank/DDBJ whole genome shotgun (WGS) entry which is preliminary data.</text>
</comment>
<organism evidence="1 2">
    <name type="scientific">Veronia nyctiphanis</name>
    <dbReference type="NCBI Taxonomy" id="1278244"/>
    <lineage>
        <taxon>Bacteria</taxon>
        <taxon>Pseudomonadati</taxon>
        <taxon>Pseudomonadota</taxon>
        <taxon>Gammaproteobacteria</taxon>
        <taxon>Vibrionales</taxon>
        <taxon>Vibrionaceae</taxon>
        <taxon>Veronia</taxon>
    </lineage>
</organism>
<evidence type="ECO:0000313" key="1">
    <source>
        <dbReference type="EMBL" id="RXJ72769.1"/>
    </source>
</evidence>
<dbReference type="OrthoDB" id="9806870at2"/>
<dbReference type="Gene3D" id="1.10.720.30">
    <property type="entry name" value="SAP domain"/>
    <property type="match status" value="1"/>
</dbReference>
<sequence length="88" mass="10459">MAGEQRNNPMHGIKLEKIVTDLVDHYGWQILGEKIKINCFRSEPSVKSSLKFLRRTQWARDEVELLYKETFIEQRTSINPWDNLKPQD</sequence>
<evidence type="ECO:0000313" key="2">
    <source>
        <dbReference type="Proteomes" id="UP000290287"/>
    </source>
</evidence>
<reference evidence="1 2" key="1">
    <citation type="submission" date="2017-10" db="EMBL/GenBank/DDBJ databases">
        <title>Nyctiphanis sp. nov., isolated from the stomach of the euphausiid Nyctiphanes simplex (Hansen, 1911) in the Gulf of California.</title>
        <authorList>
            <person name="Gomez-Gil B."/>
            <person name="Aguilar-Mendez M."/>
            <person name="Lopez-Cortes A."/>
            <person name="Gomez-Gutierrez J."/>
            <person name="Roque A."/>
            <person name="Lang E."/>
            <person name="Gonzalez-Castillo A."/>
        </authorList>
    </citation>
    <scope>NUCLEOTIDE SEQUENCE [LARGE SCALE GENOMIC DNA]</scope>
    <source>
        <strain evidence="1 2">CAIM 600</strain>
    </source>
</reference>
<dbReference type="Pfam" id="PF09905">
    <property type="entry name" value="VF530"/>
    <property type="match status" value="1"/>
</dbReference>
<dbReference type="GO" id="GO:0003677">
    <property type="term" value="F:DNA binding"/>
    <property type="evidence" value="ECO:0007669"/>
    <property type="project" value="InterPro"/>
</dbReference>
<keyword evidence="2" id="KW-1185">Reference proteome</keyword>
<dbReference type="InterPro" id="IPR018668">
    <property type="entry name" value="DNA-binding_VF530-like"/>
</dbReference>
<name>A0A4Q0YU95_9GAMM</name>
<gene>
    <name evidence="1" type="ORF">CS022_14145</name>
</gene>
<dbReference type="RefSeq" id="WP_129122815.1">
    <property type="nucleotide sequence ID" value="NZ_PEIB01000016.1"/>
</dbReference>
<dbReference type="AlphaFoldDB" id="A0A4Q0YU95"/>
<proteinExistence type="predicted"/>
<dbReference type="InterPro" id="IPR036361">
    <property type="entry name" value="SAP_dom_sf"/>
</dbReference>
<accession>A0A4Q0YU95</accession>
<protein>
    <submittedName>
        <fullName evidence="1">Transporter</fullName>
    </submittedName>
</protein>
<dbReference type="EMBL" id="PEIB01000016">
    <property type="protein sequence ID" value="RXJ72769.1"/>
    <property type="molecule type" value="Genomic_DNA"/>
</dbReference>
<dbReference type="Proteomes" id="UP000290287">
    <property type="component" value="Unassembled WGS sequence"/>
</dbReference>